<dbReference type="PANTHER" id="PTHR24221:SF606">
    <property type="entry name" value="COLICIN V SECRETION-PROCESSING ATP-BINDING PROTEIN"/>
    <property type="match status" value="1"/>
</dbReference>
<feature type="transmembrane region" description="Helical" evidence="12">
    <location>
        <begin position="413"/>
        <end position="434"/>
    </location>
</feature>
<dbReference type="InterPro" id="IPR003593">
    <property type="entry name" value="AAA+_ATPase"/>
</dbReference>
<dbReference type="Proteomes" id="UP000540685">
    <property type="component" value="Unassembled WGS sequence"/>
</dbReference>
<dbReference type="InterPro" id="IPR027417">
    <property type="entry name" value="P-loop_NTPase"/>
</dbReference>
<keyword evidence="2" id="KW-0813">Transport</keyword>
<sequence>MRVPVVLQHSVAECGAACLAMILGAHGHHLSMRALADEMGIGRDGVSALTLVRVARARGLTTRAFSLPAEQVHAIPLPAVAYWRSRHFVVVERVAGERITIVDPGIGRLKLTREEFAKDYSGVAFTFAPSPDFERGRFGEQRSWWSRYIRFSVLNHRGILAVLVLLSLVLQGLGLVLPAVTESIVDRVLGRGEIDLLSLLGLAGVAAVLAHLALGAVRAWALVVLRARADTVLLDDLARRLLALPFRFFAHRGSADLVARITGASLLREILTGQVLSALLDVPLAVVYLVAVTVRSPLLGGVLALFAGAQFLVVLLTRQRIRDLVHREHEARNDAQGQLIEAVKGIETIKSAGAEPQVLRRWTRLLDVQMRRVRRSSFAQGMQDTVLAALRFAAPLVLLWVGAWQVVEHRLTAGAMLGVLALAAAALAPLASLTGSLRGLQTARAQAERLADIWETAPEAVSGAASDGGSGAVSGGVSGGGSCGVRDGATGDEGAAPRTSPPAPAPADGCLGGTARGSGIEMRGVGFRYAPESPWIVRGIDLSIAPGQKVALVGRSGSGKTTLARLLLGLFPPVEGEIRYDGVPVSRLDRGRLRRRFGVVTQEPALFTGSIADNIALASPDASPDEVEEAARLACVHDDIAAMPMGYHTPLTEGAGLSGGQRQRIALARAILARPEFLLLDEATSHLDTDTEAALSTSLGTLPQTRIVIAHRLSTIRDADLILVLDGGRIVESGVHDTLIDSAGLYAGLVRAQLSVGP</sequence>
<dbReference type="InterPro" id="IPR039421">
    <property type="entry name" value="Type_1_exporter"/>
</dbReference>
<dbReference type="SUPFAM" id="SSF52540">
    <property type="entry name" value="P-loop containing nucleoside triphosphate hydrolases"/>
    <property type="match status" value="1"/>
</dbReference>
<evidence type="ECO:0000256" key="9">
    <source>
        <dbReference type="ARBA" id="ARBA00023136"/>
    </source>
</evidence>
<evidence type="ECO:0000259" key="13">
    <source>
        <dbReference type="PROSITE" id="PS50893"/>
    </source>
</evidence>
<dbReference type="Pfam" id="PF00664">
    <property type="entry name" value="ABC_membrane"/>
    <property type="match status" value="1"/>
</dbReference>
<dbReference type="PANTHER" id="PTHR24221">
    <property type="entry name" value="ATP-BINDING CASSETTE SUB-FAMILY B"/>
    <property type="match status" value="1"/>
</dbReference>
<dbReference type="PROSITE" id="PS50893">
    <property type="entry name" value="ABC_TRANSPORTER_2"/>
    <property type="match status" value="1"/>
</dbReference>
<dbReference type="InterPro" id="IPR036640">
    <property type="entry name" value="ABC1_TM_sf"/>
</dbReference>
<dbReference type="GO" id="GO:0005524">
    <property type="term" value="F:ATP binding"/>
    <property type="evidence" value="ECO:0007669"/>
    <property type="project" value="UniProtKB-KW"/>
</dbReference>
<dbReference type="GO" id="GO:0034040">
    <property type="term" value="F:ATPase-coupled lipid transmembrane transporter activity"/>
    <property type="evidence" value="ECO:0007669"/>
    <property type="project" value="TreeGrafter"/>
</dbReference>
<dbReference type="InterPro" id="IPR017871">
    <property type="entry name" value="ABC_transporter-like_CS"/>
</dbReference>
<evidence type="ECO:0000256" key="7">
    <source>
        <dbReference type="ARBA" id="ARBA00022840"/>
    </source>
</evidence>
<dbReference type="GO" id="GO:0140359">
    <property type="term" value="F:ABC-type transporter activity"/>
    <property type="evidence" value="ECO:0007669"/>
    <property type="project" value="InterPro"/>
</dbReference>
<feature type="domain" description="ABC transporter" evidence="13">
    <location>
        <begin position="520"/>
        <end position="752"/>
    </location>
</feature>
<dbReference type="PROSITE" id="PS50990">
    <property type="entry name" value="PEPTIDASE_C39"/>
    <property type="match status" value="1"/>
</dbReference>
<feature type="transmembrane region" description="Helical" evidence="12">
    <location>
        <begin position="385"/>
        <end position="407"/>
    </location>
</feature>
<evidence type="ECO:0000256" key="10">
    <source>
        <dbReference type="ARBA" id="ARBA00061644"/>
    </source>
</evidence>
<keyword evidence="8 12" id="KW-1133">Transmembrane helix</keyword>
<feature type="domain" description="ABC transmembrane type-1" evidence="14">
    <location>
        <begin position="161"/>
        <end position="442"/>
    </location>
</feature>
<dbReference type="SUPFAM" id="SSF90123">
    <property type="entry name" value="ABC transporter transmembrane region"/>
    <property type="match status" value="1"/>
</dbReference>
<feature type="transmembrane region" description="Helical" evidence="12">
    <location>
        <begin position="200"/>
        <end position="225"/>
    </location>
</feature>
<evidence type="ECO:0000256" key="4">
    <source>
        <dbReference type="ARBA" id="ARBA00022692"/>
    </source>
</evidence>
<comment type="similarity">
    <text evidence="10">Belongs to the ABC transporter superfamily. Lipid exporter (TC 3.A.1.106) family.</text>
</comment>
<dbReference type="Gene3D" id="1.20.1560.10">
    <property type="entry name" value="ABC transporter type 1, transmembrane domain"/>
    <property type="match status" value="1"/>
</dbReference>
<evidence type="ECO:0000256" key="5">
    <source>
        <dbReference type="ARBA" id="ARBA00022741"/>
    </source>
</evidence>
<dbReference type="GO" id="GO:0006508">
    <property type="term" value="P:proteolysis"/>
    <property type="evidence" value="ECO:0007669"/>
    <property type="project" value="InterPro"/>
</dbReference>
<evidence type="ECO:0000256" key="11">
    <source>
        <dbReference type="SAM" id="MobiDB-lite"/>
    </source>
</evidence>
<feature type="transmembrane region" description="Helical" evidence="12">
    <location>
        <begin position="297"/>
        <end position="317"/>
    </location>
</feature>
<dbReference type="EMBL" id="JACHMP010000001">
    <property type="protein sequence ID" value="MBB5821647.1"/>
    <property type="molecule type" value="Genomic_DNA"/>
</dbReference>
<protein>
    <submittedName>
        <fullName evidence="16">ABC-type bacteriocin/lantibiotic exporter with double-glycine peptidase domain</fullName>
    </submittedName>
</protein>
<evidence type="ECO:0000256" key="3">
    <source>
        <dbReference type="ARBA" id="ARBA00022475"/>
    </source>
</evidence>
<evidence type="ECO:0000259" key="14">
    <source>
        <dbReference type="PROSITE" id="PS50929"/>
    </source>
</evidence>
<dbReference type="Pfam" id="PF03412">
    <property type="entry name" value="Peptidase_C39"/>
    <property type="match status" value="1"/>
</dbReference>
<dbReference type="GO" id="GO:0016887">
    <property type="term" value="F:ATP hydrolysis activity"/>
    <property type="evidence" value="ECO:0007669"/>
    <property type="project" value="InterPro"/>
</dbReference>
<keyword evidence="6" id="KW-0378">Hydrolase</keyword>
<dbReference type="Gene3D" id="3.40.50.300">
    <property type="entry name" value="P-loop containing nucleotide triphosphate hydrolases"/>
    <property type="match status" value="1"/>
</dbReference>
<keyword evidence="3" id="KW-1003">Cell membrane</keyword>
<keyword evidence="5" id="KW-0547">Nucleotide-binding</keyword>
<feature type="domain" description="Peptidase C39" evidence="15">
    <location>
        <begin position="8"/>
        <end position="127"/>
    </location>
</feature>
<organism evidence="16 17">
    <name type="scientific">Streptosporangium becharense</name>
    <dbReference type="NCBI Taxonomy" id="1816182"/>
    <lineage>
        <taxon>Bacteria</taxon>
        <taxon>Bacillati</taxon>
        <taxon>Actinomycetota</taxon>
        <taxon>Actinomycetes</taxon>
        <taxon>Streptosporangiales</taxon>
        <taxon>Streptosporangiaceae</taxon>
        <taxon>Streptosporangium</taxon>
    </lineage>
</organism>
<keyword evidence="6" id="KW-0788">Thiol protease</keyword>
<keyword evidence="6" id="KW-0645">Protease</keyword>
<dbReference type="FunFam" id="3.40.50.300:FF:000299">
    <property type="entry name" value="ABC transporter ATP-binding protein/permease"/>
    <property type="match status" value="1"/>
</dbReference>
<dbReference type="PROSITE" id="PS00211">
    <property type="entry name" value="ABC_TRANSPORTER_1"/>
    <property type="match status" value="1"/>
</dbReference>
<feature type="transmembrane region" description="Helical" evidence="12">
    <location>
        <begin position="159"/>
        <end position="180"/>
    </location>
</feature>
<evidence type="ECO:0000259" key="15">
    <source>
        <dbReference type="PROSITE" id="PS50990"/>
    </source>
</evidence>
<feature type="transmembrane region" description="Helical" evidence="12">
    <location>
        <begin position="270"/>
        <end position="291"/>
    </location>
</feature>
<evidence type="ECO:0000256" key="12">
    <source>
        <dbReference type="SAM" id="Phobius"/>
    </source>
</evidence>
<dbReference type="InterPro" id="IPR003439">
    <property type="entry name" value="ABC_transporter-like_ATP-bd"/>
</dbReference>
<dbReference type="Pfam" id="PF00005">
    <property type="entry name" value="ABC_tran"/>
    <property type="match status" value="1"/>
</dbReference>
<dbReference type="AlphaFoldDB" id="A0A7W9IJ32"/>
<dbReference type="PROSITE" id="PS50929">
    <property type="entry name" value="ABC_TM1F"/>
    <property type="match status" value="1"/>
</dbReference>
<comment type="subcellular location">
    <subcellularLocation>
        <location evidence="1">Cell membrane</location>
        <topology evidence="1">Multi-pass membrane protein</topology>
    </subcellularLocation>
</comment>
<evidence type="ECO:0000313" key="16">
    <source>
        <dbReference type="EMBL" id="MBB5821647.1"/>
    </source>
</evidence>
<reference evidence="16 17" key="1">
    <citation type="submission" date="2020-08" db="EMBL/GenBank/DDBJ databases">
        <title>Sequencing the genomes of 1000 actinobacteria strains.</title>
        <authorList>
            <person name="Klenk H.-P."/>
        </authorList>
    </citation>
    <scope>NUCLEOTIDE SEQUENCE [LARGE SCALE GENOMIC DNA]</scope>
    <source>
        <strain evidence="16 17">DSM 46887</strain>
    </source>
</reference>
<name>A0A7W9IJ32_9ACTN</name>
<dbReference type="InterPro" id="IPR011527">
    <property type="entry name" value="ABC1_TM_dom"/>
</dbReference>
<dbReference type="GO" id="GO:0008234">
    <property type="term" value="F:cysteine-type peptidase activity"/>
    <property type="evidence" value="ECO:0007669"/>
    <property type="project" value="UniProtKB-KW"/>
</dbReference>
<evidence type="ECO:0000313" key="17">
    <source>
        <dbReference type="Proteomes" id="UP000540685"/>
    </source>
</evidence>
<keyword evidence="7" id="KW-0067">ATP-binding</keyword>
<keyword evidence="17" id="KW-1185">Reference proteome</keyword>
<dbReference type="GO" id="GO:0005886">
    <property type="term" value="C:plasma membrane"/>
    <property type="evidence" value="ECO:0007669"/>
    <property type="project" value="UniProtKB-SubCell"/>
</dbReference>
<proteinExistence type="inferred from homology"/>
<accession>A0A7W9IJ32</accession>
<dbReference type="RefSeq" id="WP_184541145.1">
    <property type="nucleotide sequence ID" value="NZ_JACHMP010000001.1"/>
</dbReference>
<feature type="region of interest" description="Disordered" evidence="11">
    <location>
        <begin position="462"/>
        <end position="511"/>
    </location>
</feature>
<keyword evidence="9 12" id="KW-0472">Membrane</keyword>
<dbReference type="SMART" id="SM00382">
    <property type="entry name" value="AAA"/>
    <property type="match status" value="1"/>
</dbReference>
<evidence type="ECO:0000256" key="2">
    <source>
        <dbReference type="ARBA" id="ARBA00022448"/>
    </source>
</evidence>
<dbReference type="Gene3D" id="3.90.70.10">
    <property type="entry name" value="Cysteine proteinases"/>
    <property type="match status" value="1"/>
</dbReference>
<evidence type="ECO:0000256" key="6">
    <source>
        <dbReference type="ARBA" id="ARBA00022807"/>
    </source>
</evidence>
<evidence type="ECO:0000256" key="8">
    <source>
        <dbReference type="ARBA" id="ARBA00022989"/>
    </source>
</evidence>
<feature type="compositionally biased region" description="Gly residues" evidence="11">
    <location>
        <begin position="466"/>
        <end position="483"/>
    </location>
</feature>
<comment type="caution">
    <text evidence="16">The sequence shown here is derived from an EMBL/GenBank/DDBJ whole genome shotgun (WGS) entry which is preliminary data.</text>
</comment>
<gene>
    <name evidence="16" type="ORF">F4562_004709</name>
</gene>
<dbReference type="InterPro" id="IPR005074">
    <property type="entry name" value="Peptidase_C39"/>
</dbReference>
<keyword evidence="4 12" id="KW-0812">Transmembrane</keyword>
<evidence type="ECO:0000256" key="1">
    <source>
        <dbReference type="ARBA" id="ARBA00004651"/>
    </source>
</evidence>